<dbReference type="EMBL" id="DVHA01000274">
    <property type="protein sequence ID" value="HIR61577.1"/>
    <property type="molecule type" value="Genomic_DNA"/>
</dbReference>
<sequence>MEKYGESRRSKENPRLDIQTREFAENVFFEAFFGCCCTPVCFAALRNLFAGRTAWPANNFLRLSPSGKVADALQRKIDVQPVKKRDFPPAGNAGQAVRPASGFSGVRISSGHLGSCPLHSRDPFKKGSILNF</sequence>
<accession>A0A9D1DZ22</accession>
<protein>
    <submittedName>
        <fullName evidence="1">Uncharacterized protein</fullName>
    </submittedName>
</protein>
<dbReference type="Proteomes" id="UP000824241">
    <property type="component" value="Unassembled WGS sequence"/>
</dbReference>
<gene>
    <name evidence="1" type="ORF">IAB37_08400</name>
</gene>
<organism evidence="1 2">
    <name type="scientific">Candidatus Faecivivens stercoravium</name>
    <dbReference type="NCBI Taxonomy" id="2840803"/>
    <lineage>
        <taxon>Bacteria</taxon>
        <taxon>Bacillati</taxon>
        <taxon>Bacillota</taxon>
        <taxon>Clostridia</taxon>
        <taxon>Eubacteriales</taxon>
        <taxon>Oscillospiraceae</taxon>
        <taxon>Oscillospiraceae incertae sedis</taxon>
        <taxon>Candidatus Faecivivens</taxon>
    </lineage>
</organism>
<evidence type="ECO:0000313" key="1">
    <source>
        <dbReference type="EMBL" id="HIR61577.1"/>
    </source>
</evidence>
<reference evidence="1" key="1">
    <citation type="submission" date="2020-10" db="EMBL/GenBank/DDBJ databases">
        <authorList>
            <person name="Gilroy R."/>
        </authorList>
    </citation>
    <scope>NUCLEOTIDE SEQUENCE</scope>
    <source>
        <strain evidence="1">CHK189-12415</strain>
    </source>
</reference>
<reference evidence="1" key="2">
    <citation type="journal article" date="2021" name="PeerJ">
        <title>Extensive microbial diversity within the chicken gut microbiome revealed by metagenomics and culture.</title>
        <authorList>
            <person name="Gilroy R."/>
            <person name="Ravi A."/>
            <person name="Getino M."/>
            <person name="Pursley I."/>
            <person name="Horton D.L."/>
            <person name="Alikhan N.F."/>
            <person name="Baker D."/>
            <person name="Gharbi K."/>
            <person name="Hall N."/>
            <person name="Watson M."/>
            <person name="Adriaenssens E.M."/>
            <person name="Foster-Nyarko E."/>
            <person name="Jarju S."/>
            <person name="Secka A."/>
            <person name="Antonio M."/>
            <person name="Oren A."/>
            <person name="Chaudhuri R.R."/>
            <person name="La Ragione R."/>
            <person name="Hildebrand F."/>
            <person name="Pallen M.J."/>
        </authorList>
    </citation>
    <scope>NUCLEOTIDE SEQUENCE</scope>
    <source>
        <strain evidence="1">CHK189-12415</strain>
    </source>
</reference>
<evidence type="ECO:0000313" key="2">
    <source>
        <dbReference type="Proteomes" id="UP000824241"/>
    </source>
</evidence>
<dbReference type="AlphaFoldDB" id="A0A9D1DZ22"/>
<name>A0A9D1DZ22_9FIRM</name>
<comment type="caution">
    <text evidence="1">The sequence shown here is derived from an EMBL/GenBank/DDBJ whole genome shotgun (WGS) entry which is preliminary data.</text>
</comment>
<proteinExistence type="predicted"/>